<comment type="catalytic activity">
    <reaction evidence="3">
        <text>(2S)-lactyl-2-diphospho-5'-guanosine + 7,8-didemethyl-8-hydroxy-5-deazariboflavin = oxidized coenzyme F420-0 + GMP + H(+)</text>
        <dbReference type="Rhea" id="RHEA:63444"/>
        <dbReference type="ChEBI" id="CHEBI:15378"/>
        <dbReference type="ChEBI" id="CHEBI:58115"/>
        <dbReference type="ChEBI" id="CHEBI:59435"/>
        <dbReference type="ChEBI" id="CHEBI:59904"/>
        <dbReference type="ChEBI" id="CHEBI:59907"/>
        <dbReference type="EC" id="2.7.8.28"/>
    </reaction>
</comment>
<feature type="binding site" evidence="3">
    <location>
        <position position="49"/>
    </location>
    <ligand>
        <name>7,8-didemethyl-8-hydroxy-5-deazariboflavin</name>
        <dbReference type="ChEBI" id="CHEBI:59904"/>
    </ligand>
</feature>
<dbReference type="SUPFAM" id="SSF142338">
    <property type="entry name" value="CofD-like"/>
    <property type="match status" value="1"/>
</dbReference>
<dbReference type="Gene3D" id="1.10.8.240">
    <property type="entry name" value="CofD-like domain"/>
    <property type="match status" value="1"/>
</dbReference>
<dbReference type="EC" id="2.7.8.28" evidence="3"/>
<comment type="pathway">
    <text evidence="3">Cofactor biosynthesis; coenzyme F420 biosynthesis.</text>
</comment>
<protein>
    <recommendedName>
        <fullName evidence="3">2-phospho-L-lactate transferase</fullName>
        <ecNumber evidence="3">2.7.8.28</ecNumber>
    </recommendedName>
    <alternativeName>
        <fullName evidence="3">EPPG:FO PEP transferase</fullName>
    </alternativeName>
</protein>
<gene>
    <name evidence="3" type="primary">cofD</name>
    <name evidence="4" type="ORF">E7Z79_02855</name>
</gene>
<comment type="similarity">
    <text evidence="3">Belongs to the CofD family.</text>
</comment>
<dbReference type="AlphaFoldDB" id="A0A8T3V4Z2"/>
<dbReference type="NCBIfam" id="TIGR01819">
    <property type="entry name" value="F420_cofD"/>
    <property type="match status" value="1"/>
</dbReference>
<dbReference type="Pfam" id="PF01933">
    <property type="entry name" value="CofD"/>
    <property type="match status" value="1"/>
</dbReference>
<dbReference type="HAMAP" id="MF_01257">
    <property type="entry name" value="CofD"/>
    <property type="match status" value="1"/>
</dbReference>
<comment type="subunit">
    <text evidence="3">Homodimer.</text>
</comment>
<evidence type="ECO:0000256" key="2">
    <source>
        <dbReference type="ARBA" id="ARBA00022842"/>
    </source>
</evidence>
<keyword evidence="1 3" id="KW-0808">Transferase</keyword>
<dbReference type="CDD" id="cd07186">
    <property type="entry name" value="CofD_like"/>
    <property type="match status" value="1"/>
</dbReference>
<sequence length="301" mass="32969">MITVLSGGTGTPKLLQGLKEIVDPKDLTIIVNTLENNYFSGVYVSADIDTVLYTMSDMINDEFWYGVKDDTFITHDRLEELGCPELLRIGDIDRATKIQKTQLMEKYGLAKACEIQARNMGIESKIIPMSEEDSEIKIVTDIGELEFHDFLIKHQSEPEVLDVKFSNVNPAEGVVDAIRNSDAVIIGPSNPITSILPILSLEGVRDALKDTYVIAVSPIIGSGAVSGPANKFMKALDIDVSAVGVASLYNDFLDNIVIDDKDVNLKSQIKQIVNKVTVTNTIMNNLGVKKNLAQIIVDSIP</sequence>
<dbReference type="GO" id="GO:0043743">
    <property type="term" value="F:LPPG:FO 2-phospho-L-lactate transferase activity"/>
    <property type="evidence" value="ECO:0007669"/>
    <property type="project" value="UniProtKB-EC"/>
</dbReference>
<comment type="function">
    <text evidence="3">Catalyzes the transfer of the 2-phospholactate moiety from (2S)-lactyl-2-diphospho-5'-guanosine to 7,8-didemethyl-8-hydroxy-5-deazariboflavin (FO) with the formation of oxidized coenzyme F420-0 and GMP.</text>
</comment>
<keyword evidence="2 3" id="KW-0460">Magnesium</keyword>
<evidence type="ECO:0000256" key="3">
    <source>
        <dbReference type="HAMAP-Rule" id="MF_01257"/>
    </source>
</evidence>
<dbReference type="EMBL" id="SUTK01000008">
    <property type="protein sequence ID" value="MBE6501361.1"/>
    <property type="molecule type" value="Genomic_DNA"/>
</dbReference>
<feature type="binding site" evidence="3">
    <location>
        <position position="88"/>
    </location>
    <ligand>
        <name>7,8-didemethyl-8-hydroxy-5-deazariboflavin</name>
        <dbReference type="ChEBI" id="CHEBI:59904"/>
    </ligand>
</feature>
<comment type="cofactor">
    <cofactor evidence="3">
        <name>Mg(2+)</name>
        <dbReference type="ChEBI" id="CHEBI:18420"/>
    </cofactor>
</comment>
<dbReference type="PANTHER" id="PTHR43007:SF1">
    <property type="entry name" value="2-PHOSPHO-L-LACTATE TRANSFERASE"/>
    <property type="match status" value="1"/>
</dbReference>
<dbReference type="GO" id="GO:0052645">
    <property type="term" value="P:F420-0 metabolic process"/>
    <property type="evidence" value="ECO:0007669"/>
    <property type="project" value="UniProtKB-UniRule"/>
</dbReference>
<dbReference type="Proteomes" id="UP000783037">
    <property type="component" value="Unassembled WGS sequence"/>
</dbReference>
<dbReference type="InterPro" id="IPR002882">
    <property type="entry name" value="CofD"/>
</dbReference>
<dbReference type="PANTHER" id="PTHR43007">
    <property type="entry name" value="2-PHOSPHO-L-LACTATE TRANSFERASE"/>
    <property type="match status" value="1"/>
</dbReference>
<reference evidence="4" key="1">
    <citation type="submission" date="2019-04" db="EMBL/GenBank/DDBJ databases">
        <title>Evolution of Biomass-Degrading Anaerobic Consortia Revealed by Metagenomics.</title>
        <authorList>
            <person name="Peng X."/>
        </authorList>
    </citation>
    <scope>NUCLEOTIDE SEQUENCE</scope>
    <source>
        <strain evidence="4">SIG18</strain>
    </source>
</reference>
<dbReference type="GO" id="GO:0000287">
    <property type="term" value="F:magnesium ion binding"/>
    <property type="evidence" value="ECO:0007669"/>
    <property type="project" value="InterPro"/>
</dbReference>
<dbReference type="InterPro" id="IPR010115">
    <property type="entry name" value="FbiA/CofD"/>
</dbReference>
<accession>A0A8T3V4Z2</accession>
<name>A0A8T3V4Z2_9EURY</name>
<organism evidence="4 5">
    <name type="scientific">Methanobrevibacter thaueri</name>
    <dbReference type="NCBI Taxonomy" id="190975"/>
    <lineage>
        <taxon>Archaea</taxon>
        <taxon>Methanobacteriati</taxon>
        <taxon>Methanobacteriota</taxon>
        <taxon>Methanomada group</taxon>
        <taxon>Methanobacteria</taxon>
        <taxon>Methanobacteriales</taxon>
        <taxon>Methanobacteriaceae</taxon>
        <taxon>Methanobrevibacter</taxon>
    </lineage>
</organism>
<evidence type="ECO:0000256" key="1">
    <source>
        <dbReference type="ARBA" id="ARBA00022679"/>
    </source>
</evidence>
<evidence type="ECO:0000313" key="5">
    <source>
        <dbReference type="Proteomes" id="UP000783037"/>
    </source>
</evidence>
<evidence type="ECO:0000313" key="4">
    <source>
        <dbReference type="EMBL" id="MBE6501361.1"/>
    </source>
</evidence>
<dbReference type="RefSeq" id="WP_303738475.1">
    <property type="nucleotide sequence ID" value="NZ_SUTK01000008.1"/>
</dbReference>
<dbReference type="Gene3D" id="3.40.50.10680">
    <property type="entry name" value="CofD-like domains"/>
    <property type="match status" value="1"/>
</dbReference>
<proteinExistence type="inferred from homology"/>
<dbReference type="InterPro" id="IPR038136">
    <property type="entry name" value="CofD-like_dom_sf"/>
</dbReference>
<comment type="caution">
    <text evidence="4">The sequence shown here is derived from an EMBL/GenBank/DDBJ whole genome shotgun (WGS) entry which is preliminary data.</text>
</comment>